<accession>A0A3P6TU13</accession>
<gene>
    <name evidence="2" type="ORF">CGOC_LOCUS7997</name>
</gene>
<name>A0A3P6TU13_CYLGO</name>
<evidence type="ECO:0000256" key="1">
    <source>
        <dbReference type="SAM" id="MobiDB-lite"/>
    </source>
</evidence>
<dbReference type="AlphaFoldDB" id="A0A3P6TU13"/>
<sequence>MQSAGGVLRFVAPKELQISNPLGMDHSHQGQGYVHHNSMHMMPQSSSAINMMMGGYIVPPSQPQQSTYLTPQQPTPQLMQTDVYDVESL</sequence>
<dbReference type="OrthoDB" id="24670at2759"/>
<reference evidence="2 3" key="1">
    <citation type="submission" date="2018-11" db="EMBL/GenBank/DDBJ databases">
        <authorList>
            <consortium name="Pathogen Informatics"/>
        </authorList>
    </citation>
    <scope>NUCLEOTIDE SEQUENCE [LARGE SCALE GENOMIC DNA]</scope>
</reference>
<keyword evidence="3" id="KW-1185">Reference proteome</keyword>
<evidence type="ECO:0000313" key="2">
    <source>
        <dbReference type="EMBL" id="VDK82580.1"/>
    </source>
</evidence>
<evidence type="ECO:0000313" key="3">
    <source>
        <dbReference type="Proteomes" id="UP000271889"/>
    </source>
</evidence>
<dbReference type="Proteomes" id="UP000271889">
    <property type="component" value="Unassembled WGS sequence"/>
</dbReference>
<feature type="region of interest" description="Disordered" evidence="1">
    <location>
        <begin position="19"/>
        <end position="38"/>
    </location>
</feature>
<protein>
    <submittedName>
        <fullName evidence="2">Uncharacterized protein</fullName>
    </submittedName>
</protein>
<proteinExistence type="predicted"/>
<organism evidence="2 3">
    <name type="scientific">Cylicostephanus goldi</name>
    <name type="common">Nematode worm</name>
    <dbReference type="NCBI Taxonomy" id="71465"/>
    <lineage>
        <taxon>Eukaryota</taxon>
        <taxon>Metazoa</taxon>
        <taxon>Ecdysozoa</taxon>
        <taxon>Nematoda</taxon>
        <taxon>Chromadorea</taxon>
        <taxon>Rhabditida</taxon>
        <taxon>Rhabditina</taxon>
        <taxon>Rhabditomorpha</taxon>
        <taxon>Strongyloidea</taxon>
        <taxon>Strongylidae</taxon>
        <taxon>Cylicostephanus</taxon>
    </lineage>
</organism>
<dbReference type="EMBL" id="UYRV01028622">
    <property type="protein sequence ID" value="VDK82580.1"/>
    <property type="molecule type" value="Genomic_DNA"/>
</dbReference>